<dbReference type="NCBIfam" id="NF004884">
    <property type="entry name" value="PRK06245.1"/>
    <property type="match status" value="1"/>
</dbReference>
<evidence type="ECO:0000259" key="11">
    <source>
        <dbReference type="PROSITE" id="PS51918"/>
    </source>
</evidence>
<dbReference type="SUPFAM" id="SSF102114">
    <property type="entry name" value="Radical SAM enzymes"/>
    <property type="match status" value="1"/>
</dbReference>
<organism evidence="12">
    <name type="scientific">marine metagenome</name>
    <dbReference type="NCBI Taxonomy" id="408172"/>
    <lineage>
        <taxon>unclassified sequences</taxon>
        <taxon>metagenomes</taxon>
        <taxon>ecological metagenomes</taxon>
    </lineage>
</organism>
<dbReference type="InterPro" id="IPR013785">
    <property type="entry name" value="Aldolase_TIM"/>
</dbReference>
<dbReference type="InterPro" id="IPR006638">
    <property type="entry name" value="Elp3/MiaA/NifB-like_rSAM"/>
</dbReference>
<dbReference type="CDD" id="cd01335">
    <property type="entry name" value="Radical_SAM"/>
    <property type="match status" value="1"/>
</dbReference>
<dbReference type="SFLD" id="SFLDS00029">
    <property type="entry name" value="Radical_SAM"/>
    <property type="match status" value="1"/>
</dbReference>
<feature type="domain" description="Radical SAM core" evidence="11">
    <location>
        <begin position="38"/>
        <end position="277"/>
    </location>
</feature>
<keyword evidence="6" id="KW-0479">Metal-binding</keyword>
<evidence type="ECO:0000256" key="9">
    <source>
        <dbReference type="ARBA" id="ARBA00023239"/>
    </source>
</evidence>
<dbReference type="UniPathway" id="UPA00072"/>
<dbReference type="NCBIfam" id="TIGR03550">
    <property type="entry name" value="F420_cofG"/>
    <property type="match status" value="1"/>
</dbReference>
<dbReference type="SFLD" id="SFLDG01064">
    <property type="entry name" value="F420__menaquinone_cofactor_bio"/>
    <property type="match status" value="1"/>
</dbReference>
<dbReference type="SMART" id="SM00729">
    <property type="entry name" value="Elp3"/>
    <property type="match status" value="1"/>
</dbReference>
<name>A0A382GWR6_9ZZZZ</name>
<evidence type="ECO:0000256" key="10">
    <source>
        <dbReference type="ARBA" id="ARBA00048974"/>
    </source>
</evidence>
<keyword evidence="9" id="KW-0456">Lyase</keyword>
<evidence type="ECO:0000256" key="4">
    <source>
        <dbReference type="ARBA" id="ARBA00022485"/>
    </source>
</evidence>
<dbReference type="InterPro" id="IPR007197">
    <property type="entry name" value="rSAM"/>
</dbReference>
<evidence type="ECO:0000313" key="12">
    <source>
        <dbReference type="EMBL" id="SVB79409.1"/>
    </source>
</evidence>
<gene>
    <name evidence="12" type="ORF">METZ01_LOCUS232263</name>
</gene>
<dbReference type="EMBL" id="UINC01057823">
    <property type="protein sequence ID" value="SVB79409.1"/>
    <property type="molecule type" value="Genomic_DNA"/>
</dbReference>
<feature type="non-terminal residue" evidence="12">
    <location>
        <position position="336"/>
    </location>
</feature>
<dbReference type="GO" id="GO:0044689">
    <property type="term" value="F:7,8-didemethyl-8-hydroxy-5-deazariboflavin synthase activity"/>
    <property type="evidence" value="ECO:0007669"/>
    <property type="project" value="UniProtKB-EC"/>
</dbReference>
<dbReference type="Pfam" id="PF04055">
    <property type="entry name" value="Radical_SAM"/>
    <property type="match status" value="1"/>
</dbReference>
<evidence type="ECO:0000256" key="8">
    <source>
        <dbReference type="ARBA" id="ARBA00023014"/>
    </source>
</evidence>
<dbReference type="PROSITE" id="PS51918">
    <property type="entry name" value="RADICAL_SAM"/>
    <property type="match status" value="1"/>
</dbReference>
<dbReference type="GO" id="GO:0046872">
    <property type="term" value="F:metal ion binding"/>
    <property type="evidence" value="ECO:0007669"/>
    <property type="project" value="UniProtKB-KW"/>
</dbReference>
<dbReference type="GO" id="GO:0051539">
    <property type="term" value="F:4 iron, 4 sulfur cluster binding"/>
    <property type="evidence" value="ECO:0007669"/>
    <property type="project" value="UniProtKB-KW"/>
</dbReference>
<dbReference type="PANTHER" id="PTHR43076">
    <property type="entry name" value="FO SYNTHASE (COFH)"/>
    <property type="match status" value="1"/>
</dbReference>
<dbReference type="AlphaFoldDB" id="A0A382GWR6"/>
<evidence type="ECO:0000256" key="2">
    <source>
        <dbReference type="ARBA" id="ARBA00004712"/>
    </source>
</evidence>
<dbReference type="EC" id="4.3.1.32" evidence="3"/>
<dbReference type="SFLD" id="SFLDF00294">
    <property type="entry name" value="7_8-didemethyl-8-hydroxy-5-dea"/>
    <property type="match status" value="1"/>
</dbReference>
<evidence type="ECO:0000256" key="5">
    <source>
        <dbReference type="ARBA" id="ARBA00022691"/>
    </source>
</evidence>
<protein>
    <recommendedName>
        <fullName evidence="3">7,8-didemethyl-8-hydroxy-5-deazariboflavin synthase</fullName>
        <ecNumber evidence="3">4.3.1.32</ecNumber>
    </recommendedName>
</protein>
<feature type="non-terminal residue" evidence="12">
    <location>
        <position position="1"/>
    </location>
</feature>
<comment type="cofactor">
    <cofactor evidence="1">
        <name>[4Fe-4S] cluster</name>
        <dbReference type="ChEBI" id="CHEBI:49883"/>
    </cofactor>
</comment>
<dbReference type="InterPro" id="IPR034405">
    <property type="entry name" value="F420"/>
</dbReference>
<accession>A0A382GWR6</accession>
<sequence length="336" mass="37163">LKERPTDSEARSLAESVDYDALIKVSAALRDKGHGDLMSYSPKVFVPLTVLCRDVCHYCTFARSPREVMRAYLSIDEVCEIAESGKQAGCYEALFTLGDKPEQRYRVAREELKRLGCSSTVEYLLQASRTVFEQVGLLPHINAGILSIDQMAALREVSASQGIMLESTSERLCQKGGPHFGSPDKQPAVRLSNIEQAGMLAIPFTTGILIGIGESRAERIDSLLKIREINERYGHIQELIIQPFRAKPDTLMAEFPEPDTLDLLWTISVARILFGPDMNLQAPPNLSPGVEETLIQAGINDWGGVSPVTLDHVNPEAPWPRIAELRAKTYQSGKTL</sequence>
<dbReference type="Gene3D" id="3.20.20.70">
    <property type="entry name" value="Aldolase class I"/>
    <property type="match status" value="1"/>
</dbReference>
<dbReference type="SFLD" id="SFLDG01388">
    <property type="entry name" value="7_8-didemethyl-8-hydroxy-5-dea"/>
    <property type="match status" value="1"/>
</dbReference>
<comment type="pathway">
    <text evidence="2">Cofactor biosynthesis; coenzyme F0 biosynthesis.</text>
</comment>
<keyword evidence="8" id="KW-0411">Iron-sulfur</keyword>
<dbReference type="PANTHER" id="PTHR43076:SF15">
    <property type="entry name" value="7,8-DIDEMETHYL-8-HYDROXY-5-DEAZARIBOFLAVIN SYNTHASE"/>
    <property type="match status" value="1"/>
</dbReference>
<keyword evidence="5" id="KW-0949">S-adenosyl-L-methionine</keyword>
<dbReference type="InterPro" id="IPR019939">
    <property type="entry name" value="CofG_family"/>
</dbReference>
<evidence type="ECO:0000256" key="6">
    <source>
        <dbReference type="ARBA" id="ARBA00022723"/>
    </source>
</evidence>
<evidence type="ECO:0000256" key="1">
    <source>
        <dbReference type="ARBA" id="ARBA00001966"/>
    </source>
</evidence>
<keyword evidence="7" id="KW-0408">Iron</keyword>
<evidence type="ECO:0000256" key="3">
    <source>
        <dbReference type="ARBA" id="ARBA00012126"/>
    </source>
</evidence>
<reference evidence="12" key="1">
    <citation type="submission" date="2018-05" db="EMBL/GenBank/DDBJ databases">
        <authorList>
            <person name="Lanie J.A."/>
            <person name="Ng W.-L."/>
            <person name="Kazmierczak K.M."/>
            <person name="Andrzejewski T.M."/>
            <person name="Davidsen T.M."/>
            <person name="Wayne K.J."/>
            <person name="Tettelin H."/>
            <person name="Glass J.I."/>
            <person name="Rusch D."/>
            <person name="Podicherti R."/>
            <person name="Tsui H.-C.T."/>
            <person name="Winkler M.E."/>
        </authorList>
    </citation>
    <scope>NUCLEOTIDE SEQUENCE</scope>
</reference>
<proteinExistence type="inferred from homology"/>
<dbReference type="InterPro" id="IPR058240">
    <property type="entry name" value="rSAM_sf"/>
</dbReference>
<dbReference type="HAMAP" id="MF_01611">
    <property type="entry name" value="FO_synth_sub1"/>
    <property type="match status" value="1"/>
</dbReference>
<comment type="catalytic activity">
    <reaction evidence="10">
        <text>5-amino-5-(4-hydroxybenzyl)-6-(D-ribitylimino)-5,6-dihydrouracil + S-adenosyl-L-methionine = 7,8-didemethyl-8-hydroxy-5-deazariboflavin + 5'-deoxyadenosine + L-methionine + NH4(+) + H(+)</text>
        <dbReference type="Rhea" id="RHEA:55204"/>
        <dbReference type="ChEBI" id="CHEBI:15378"/>
        <dbReference type="ChEBI" id="CHEBI:17319"/>
        <dbReference type="ChEBI" id="CHEBI:28938"/>
        <dbReference type="ChEBI" id="CHEBI:57844"/>
        <dbReference type="ChEBI" id="CHEBI:59789"/>
        <dbReference type="ChEBI" id="CHEBI:59904"/>
        <dbReference type="ChEBI" id="CHEBI:85936"/>
        <dbReference type="EC" id="4.3.1.32"/>
    </reaction>
</comment>
<keyword evidence="4" id="KW-0004">4Fe-4S</keyword>
<dbReference type="GO" id="GO:0016765">
    <property type="term" value="F:transferase activity, transferring alkyl or aryl (other than methyl) groups"/>
    <property type="evidence" value="ECO:0007669"/>
    <property type="project" value="InterPro"/>
</dbReference>
<evidence type="ECO:0000256" key="7">
    <source>
        <dbReference type="ARBA" id="ARBA00023004"/>
    </source>
</evidence>